<comment type="caution">
    <text evidence="4">The sequence shown here is derived from an EMBL/GenBank/DDBJ whole genome shotgun (WGS) entry which is preliminary data.</text>
</comment>
<dbReference type="GO" id="GO:0004789">
    <property type="term" value="F:thiamine-phosphate diphosphorylase activity"/>
    <property type="evidence" value="ECO:0007669"/>
    <property type="project" value="TreeGrafter"/>
</dbReference>
<dbReference type="PANTHER" id="PTHR20857:SF15">
    <property type="entry name" value="THIAMINE-PHOSPHATE SYNTHASE"/>
    <property type="match status" value="1"/>
</dbReference>
<dbReference type="Proteomes" id="UP000289437">
    <property type="component" value="Unassembled WGS sequence"/>
</dbReference>
<organism evidence="4 5">
    <name type="scientific">Granulicella sibirica</name>
    <dbReference type="NCBI Taxonomy" id="2479048"/>
    <lineage>
        <taxon>Bacteria</taxon>
        <taxon>Pseudomonadati</taxon>
        <taxon>Acidobacteriota</taxon>
        <taxon>Terriglobia</taxon>
        <taxon>Terriglobales</taxon>
        <taxon>Acidobacteriaceae</taxon>
        <taxon>Granulicella</taxon>
    </lineage>
</organism>
<dbReference type="InterPro" id="IPR022998">
    <property type="entry name" value="ThiamineP_synth_TenI"/>
</dbReference>
<keyword evidence="2" id="KW-0784">Thiamine biosynthesis</keyword>
<comment type="pathway">
    <text evidence="1">Cofactor biosynthesis; thiamine diphosphate biosynthesis.</text>
</comment>
<evidence type="ECO:0000256" key="1">
    <source>
        <dbReference type="ARBA" id="ARBA00004948"/>
    </source>
</evidence>
<evidence type="ECO:0000259" key="3">
    <source>
        <dbReference type="Pfam" id="PF02581"/>
    </source>
</evidence>
<keyword evidence="5" id="KW-1185">Reference proteome</keyword>
<dbReference type="PANTHER" id="PTHR20857">
    <property type="entry name" value="THIAMINE-PHOSPHATE PYROPHOSPHORYLASE"/>
    <property type="match status" value="1"/>
</dbReference>
<accession>A0A4Q0TA62</accession>
<dbReference type="Gene3D" id="3.20.20.70">
    <property type="entry name" value="Aldolase class I"/>
    <property type="match status" value="1"/>
</dbReference>
<dbReference type="EMBL" id="RDSM01000001">
    <property type="protein sequence ID" value="RXH58656.1"/>
    <property type="molecule type" value="Genomic_DNA"/>
</dbReference>
<gene>
    <name evidence="4" type="ORF">GRAN_1966</name>
</gene>
<dbReference type="InterPro" id="IPR013785">
    <property type="entry name" value="Aldolase_TIM"/>
</dbReference>
<reference evidence="5" key="2">
    <citation type="submission" date="2019-02" db="EMBL/GenBank/DDBJ databases">
        <title>Granulicella sibirica sp. nov., a psychrotolerant acidobacterium isolated from an organic soil layer in forested tundra, West Siberia.</title>
        <authorList>
            <person name="Oshkin I.Y."/>
            <person name="Kulichevskaya I.S."/>
            <person name="Rijpstra W.I.C."/>
            <person name="Sinninghe Damste J.S."/>
            <person name="Rakitin A.L."/>
            <person name="Ravin N.V."/>
            <person name="Dedysh S.N."/>
        </authorList>
    </citation>
    <scope>NUCLEOTIDE SEQUENCE [LARGE SCALE GENOMIC DNA]</scope>
    <source>
        <strain evidence="5">AF10</strain>
    </source>
</reference>
<dbReference type="Pfam" id="PF02581">
    <property type="entry name" value="TMP-TENI"/>
    <property type="match status" value="1"/>
</dbReference>
<evidence type="ECO:0000313" key="4">
    <source>
        <dbReference type="EMBL" id="RXH58656.1"/>
    </source>
</evidence>
<feature type="domain" description="Thiamine phosphate synthase/TenI" evidence="3">
    <location>
        <begin position="32"/>
        <end position="213"/>
    </location>
</feature>
<sequence length="217" mass="22628">MLRYAITDGGFGNGTITPSQGYASLTQDARRQRQRQGLLEQVRQLAFQGIEFVQLREKNLPAGELAELARELLAAVTGTGMDLRVLINTRVDVAVAVAASGVHLGGTPGELTPAQVRALFAAKGLPPPVISKACHTLVEVRQARKAGADLILFSPVFGKWVAGVQRVPGAGLDSLTRACEIAEGIPVLALGGVTSENAEKCVQAGAAGVAGIHLFTV</sequence>
<dbReference type="InterPro" id="IPR036206">
    <property type="entry name" value="ThiamineP_synth_sf"/>
</dbReference>
<dbReference type="GO" id="GO:0009228">
    <property type="term" value="P:thiamine biosynthetic process"/>
    <property type="evidence" value="ECO:0007669"/>
    <property type="project" value="UniProtKB-KW"/>
</dbReference>
<name>A0A4Q0TA62_9BACT</name>
<dbReference type="SUPFAM" id="SSF51391">
    <property type="entry name" value="Thiamin phosphate synthase"/>
    <property type="match status" value="1"/>
</dbReference>
<evidence type="ECO:0000313" key="5">
    <source>
        <dbReference type="Proteomes" id="UP000289437"/>
    </source>
</evidence>
<protein>
    <submittedName>
        <fullName evidence="4">Thiamin-phosphate pyrophosphorylase</fullName>
    </submittedName>
</protein>
<evidence type="ECO:0000256" key="2">
    <source>
        <dbReference type="ARBA" id="ARBA00022977"/>
    </source>
</evidence>
<proteinExistence type="predicted"/>
<dbReference type="AlphaFoldDB" id="A0A4Q0TA62"/>
<dbReference type="RefSeq" id="WP_128912613.1">
    <property type="nucleotide sequence ID" value="NZ_RDSM01000001.1"/>
</dbReference>
<reference evidence="4 5" key="1">
    <citation type="submission" date="2018-11" db="EMBL/GenBank/DDBJ databases">
        <authorList>
            <person name="Mardanov A.V."/>
            <person name="Ravin N.V."/>
            <person name="Dedysh S.N."/>
        </authorList>
    </citation>
    <scope>NUCLEOTIDE SEQUENCE [LARGE SCALE GENOMIC DNA]</scope>
    <source>
        <strain evidence="4 5">AF10</strain>
    </source>
</reference>
<dbReference type="CDD" id="cd00564">
    <property type="entry name" value="TMP_TenI"/>
    <property type="match status" value="1"/>
</dbReference>
<dbReference type="GO" id="GO:0005737">
    <property type="term" value="C:cytoplasm"/>
    <property type="evidence" value="ECO:0007669"/>
    <property type="project" value="TreeGrafter"/>
</dbReference>